<name>A0ACB8WW28_9TELE</name>
<gene>
    <name evidence="1" type="ORF">L3Q82_007407</name>
</gene>
<reference evidence="1" key="1">
    <citation type="submission" date="2022-04" db="EMBL/GenBank/DDBJ databases">
        <title>Jade perch genome.</title>
        <authorList>
            <person name="Chao B."/>
        </authorList>
    </citation>
    <scope>NUCLEOTIDE SEQUENCE</scope>
    <source>
        <strain evidence="1">CB-2022</strain>
    </source>
</reference>
<accession>A0ACB8WW28</accession>
<comment type="caution">
    <text evidence="1">The sequence shown here is derived from an EMBL/GenBank/DDBJ whole genome shotgun (WGS) entry which is preliminary data.</text>
</comment>
<proteinExistence type="predicted"/>
<keyword evidence="2" id="KW-1185">Reference proteome</keyword>
<sequence length="555" mass="64018">MPTLETEDKSRVKTGSSTKADTQKRAKRDLSEVSSALQELQEFTDSSSDVEYYGPEKPYSTYLKEILQKARDNAEQTNLIQGESDSSRQPDVNPVEDSLSEEDSSEEEHQREEDGDQDLAHEEESDPESDDPCHDEHSETVTKTETAMTGLKHARLRVILRENNTEKLTLPNGIPDSIDKFLSKVKDTFGLKDNIRLQYMDEDFGNGYFNLISTTELKDLGTIKWPEDFPVPRFSYDTELQLEKGNTEYQKSKKSQNELKLTFIHPSLLERLKKVLKKSDLNFSRRSKRRNNEGVIADKMARTFAYRRQEVVNQEPLVQDFMERWSALFFSERRRVAMEYPLYLFMFQINAEFQRLVALPLEQTFLAQLDKYSDLVEQYTLSRPKEEQNADDIHLQRECVLNALIIFLGEDADDLISEYVDNSAEDVQRDLEKLTTAVFVIRKEGEGLQEPPADIGIVIEGMEVLHDLTSVASACAHLLGLVYILNLAYPKPLRFTFEVFQKVFMQLDPHKMSYKVQSLYGRLHSLHLPLISLPNPHQVISIPQVQFGKEFHLLE</sequence>
<dbReference type="Proteomes" id="UP000831701">
    <property type="component" value="Chromosome 6"/>
</dbReference>
<organism evidence="1 2">
    <name type="scientific">Scortum barcoo</name>
    <name type="common">barcoo grunter</name>
    <dbReference type="NCBI Taxonomy" id="214431"/>
    <lineage>
        <taxon>Eukaryota</taxon>
        <taxon>Metazoa</taxon>
        <taxon>Chordata</taxon>
        <taxon>Craniata</taxon>
        <taxon>Vertebrata</taxon>
        <taxon>Euteleostomi</taxon>
        <taxon>Actinopterygii</taxon>
        <taxon>Neopterygii</taxon>
        <taxon>Teleostei</taxon>
        <taxon>Neoteleostei</taxon>
        <taxon>Acanthomorphata</taxon>
        <taxon>Eupercaria</taxon>
        <taxon>Centrarchiformes</taxon>
        <taxon>Terapontoidei</taxon>
        <taxon>Terapontidae</taxon>
        <taxon>Scortum</taxon>
    </lineage>
</organism>
<evidence type="ECO:0000313" key="1">
    <source>
        <dbReference type="EMBL" id="KAI3370898.1"/>
    </source>
</evidence>
<protein>
    <submittedName>
        <fullName evidence="1">Uncharacterized protein</fullName>
    </submittedName>
</protein>
<evidence type="ECO:0000313" key="2">
    <source>
        <dbReference type="Proteomes" id="UP000831701"/>
    </source>
</evidence>
<dbReference type="EMBL" id="CM041536">
    <property type="protein sequence ID" value="KAI3370898.1"/>
    <property type="molecule type" value="Genomic_DNA"/>
</dbReference>